<organism evidence="1 2">
    <name type="scientific">Desulfosporosinus meridiei (strain ATCC BAA-275 / DSM 13257 / KCTC 12902 / NCIMB 13706 / S10)</name>
    <dbReference type="NCBI Taxonomy" id="768704"/>
    <lineage>
        <taxon>Bacteria</taxon>
        <taxon>Bacillati</taxon>
        <taxon>Bacillota</taxon>
        <taxon>Clostridia</taxon>
        <taxon>Eubacteriales</taxon>
        <taxon>Desulfitobacteriaceae</taxon>
        <taxon>Desulfosporosinus</taxon>
    </lineage>
</organism>
<reference evidence="2" key="2">
    <citation type="submission" date="2012-08" db="EMBL/GenBank/DDBJ databases">
        <title>Finished genome of Desulfosporosinus meridiei DSM 13257.</title>
        <authorList>
            <person name="Huntemann M."/>
            <person name="Wei C.-L."/>
            <person name="Han J."/>
            <person name="Detter J.C."/>
            <person name="Han C."/>
            <person name="Davenport K."/>
            <person name="Daligault H."/>
            <person name="Erkkila T."/>
            <person name="Gu W."/>
            <person name="Munk A.C.C."/>
            <person name="Teshima H."/>
            <person name="Xu Y."/>
            <person name="Chain P."/>
            <person name="Tapia R."/>
            <person name="Chen A."/>
            <person name="Krypides N."/>
            <person name="Mavromatis K."/>
            <person name="Markowitz V."/>
            <person name="Szeto E."/>
            <person name="Ivanova N."/>
            <person name="Mikhailova N."/>
            <person name="Ovchinnikova G."/>
            <person name="Pagani I."/>
            <person name="Pati A."/>
            <person name="Goodwin L."/>
            <person name="Peters L."/>
            <person name="Pitluck S."/>
            <person name="Woyke T."/>
            <person name="Pester M."/>
            <person name="Spring S."/>
            <person name="Ollivier B."/>
            <person name="Rattei T."/>
            <person name="Klenk H.-P."/>
            <person name="Wagner M."/>
            <person name="Loy A."/>
        </authorList>
    </citation>
    <scope>NUCLEOTIDE SEQUENCE [LARGE SCALE GENOMIC DNA]</scope>
    <source>
        <strain evidence="2">ATCC BAA-275 / DSM 13257 / NCIMB 13706 / S10</strain>
    </source>
</reference>
<keyword evidence="2" id="KW-1185">Reference proteome</keyword>
<dbReference type="Pfam" id="PF08901">
    <property type="entry name" value="DUF1847"/>
    <property type="match status" value="1"/>
</dbReference>
<protein>
    <submittedName>
        <fullName evidence="1">Uncharacterized metal-binding protein</fullName>
    </submittedName>
</protein>
<dbReference type="OrthoDB" id="9795204at2"/>
<name>J7J0L5_DESMD</name>
<dbReference type="AlphaFoldDB" id="J7J0L5"/>
<gene>
    <name evidence="1" type="ordered locus">Desmer_2939</name>
</gene>
<dbReference type="RefSeq" id="WP_014903741.1">
    <property type="nucleotide sequence ID" value="NC_018515.1"/>
</dbReference>
<dbReference type="EMBL" id="CP003629">
    <property type="protein sequence ID" value="AFQ44828.1"/>
    <property type="molecule type" value="Genomic_DNA"/>
</dbReference>
<sequence>MEKEKMESLSCCDCGTANCFHQDSNFPSFCLTTNTRQELIDECTDLYKGDDIVAKLAKTAAEIEGIYYGKLTRAEEIIAFAKRIGARKIGIATCVGLHNEAKLFSKILKAKGLECYCVICKVGSVDKTEIGIPNELKLQKDCVEGLCNPVLQAKLLNEAKTDLNVIIGLCVGHDSLFIKYSEAIVTNLITKDRITGHNPAAALYTSNFYYKRLLSEEE</sequence>
<dbReference type="eggNOG" id="COG4887">
    <property type="taxonomic scope" value="Bacteria"/>
</dbReference>
<dbReference type="Proteomes" id="UP000005262">
    <property type="component" value="Chromosome"/>
</dbReference>
<dbReference type="KEGG" id="dmi:Desmer_2939"/>
<dbReference type="STRING" id="768704.Desmer_2939"/>
<dbReference type="HOGENOM" id="CLU_091350_0_0_9"/>
<reference evidence="1 2" key="1">
    <citation type="journal article" date="2012" name="J. Bacteriol.">
        <title>Complete genome sequences of Desulfosporosinus orientis DSM765T, Desulfosporosinus youngiae DSM17734T, Desulfosporosinus meridiei DSM13257T, and Desulfosporosinus acidiphilus DSM22704T.</title>
        <authorList>
            <person name="Pester M."/>
            <person name="Brambilla E."/>
            <person name="Alazard D."/>
            <person name="Rattei T."/>
            <person name="Weinmaier T."/>
            <person name="Han J."/>
            <person name="Lucas S."/>
            <person name="Lapidus A."/>
            <person name="Cheng J.F."/>
            <person name="Goodwin L."/>
            <person name="Pitluck S."/>
            <person name="Peters L."/>
            <person name="Ovchinnikova G."/>
            <person name="Teshima H."/>
            <person name="Detter J.C."/>
            <person name="Han C.S."/>
            <person name="Tapia R."/>
            <person name="Land M.L."/>
            <person name="Hauser L."/>
            <person name="Kyrpides N.C."/>
            <person name="Ivanova N.N."/>
            <person name="Pagani I."/>
            <person name="Huntmann M."/>
            <person name="Wei C.L."/>
            <person name="Davenport K.W."/>
            <person name="Daligault H."/>
            <person name="Chain P.S."/>
            <person name="Chen A."/>
            <person name="Mavromatis K."/>
            <person name="Markowitz V."/>
            <person name="Szeto E."/>
            <person name="Mikhailova N."/>
            <person name="Pati A."/>
            <person name="Wagner M."/>
            <person name="Woyke T."/>
            <person name="Ollivier B."/>
            <person name="Klenk H.P."/>
            <person name="Spring S."/>
            <person name="Loy A."/>
        </authorList>
    </citation>
    <scope>NUCLEOTIDE SEQUENCE [LARGE SCALE GENOMIC DNA]</scope>
    <source>
        <strain evidence="2">ATCC BAA-275 / DSM 13257 / NCIMB 13706 / S10</strain>
    </source>
</reference>
<proteinExistence type="predicted"/>
<evidence type="ECO:0000313" key="2">
    <source>
        <dbReference type="Proteomes" id="UP000005262"/>
    </source>
</evidence>
<evidence type="ECO:0000313" key="1">
    <source>
        <dbReference type="EMBL" id="AFQ44828.1"/>
    </source>
</evidence>
<accession>J7J0L5</accession>
<dbReference type="InterPro" id="IPR014997">
    <property type="entry name" value="DUF1847"/>
</dbReference>